<dbReference type="InterPro" id="IPR002108">
    <property type="entry name" value="ADF-H"/>
</dbReference>
<dbReference type="GO" id="GO:0098974">
    <property type="term" value="P:postsynaptic actin cytoskeleton organization"/>
    <property type="evidence" value="ECO:0007669"/>
    <property type="project" value="TreeGrafter"/>
</dbReference>
<feature type="region of interest" description="Disordered" evidence="1">
    <location>
        <begin position="138"/>
        <end position="158"/>
    </location>
</feature>
<protein>
    <submittedName>
        <fullName evidence="3">Drebrin</fullName>
    </submittedName>
</protein>
<dbReference type="GO" id="GO:0051015">
    <property type="term" value="F:actin filament binding"/>
    <property type="evidence" value="ECO:0007669"/>
    <property type="project" value="TreeGrafter"/>
</dbReference>
<evidence type="ECO:0000313" key="4">
    <source>
        <dbReference type="Proteomes" id="UP000297703"/>
    </source>
</evidence>
<keyword evidence="4" id="KW-1185">Reference proteome</keyword>
<dbReference type="PANTHER" id="PTHR10829">
    <property type="entry name" value="CORTACTIN AND DREBRIN"/>
    <property type="match status" value="1"/>
</dbReference>
<dbReference type="GO" id="GO:0030427">
    <property type="term" value="C:site of polarized growth"/>
    <property type="evidence" value="ECO:0007669"/>
    <property type="project" value="TreeGrafter"/>
</dbReference>
<dbReference type="OrthoDB" id="5971719at2759"/>
<feature type="compositionally biased region" description="Basic and acidic residues" evidence="1">
    <location>
        <begin position="419"/>
        <end position="432"/>
    </location>
</feature>
<name>A0A4D9DMC3_9SAUR</name>
<dbReference type="EMBL" id="QXTE01000420">
    <property type="protein sequence ID" value="TFJ98158.1"/>
    <property type="molecule type" value="Genomic_DNA"/>
</dbReference>
<feature type="compositionally biased region" description="Pro residues" evidence="1">
    <location>
        <begin position="355"/>
        <end position="372"/>
    </location>
</feature>
<dbReference type="GO" id="GO:0014069">
    <property type="term" value="C:postsynaptic density"/>
    <property type="evidence" value="ECO:0007669"/>
    <property type="project" value="TreeGrafter"/>
</dbReference>
<dbReference type="GO" id="GO:0048812">
    <property type="term" value="P:neuron projection morphogenesis"/>
    <property type="evidence" value="ECO:0007669"/>
    <property type="project" value="TreeGrafter"/>
</dbReference>
<dbReference type="AlphaFoldDB" id="A0A4D9DMC3"/>
<feature type="region of interest" description="Disordered" evidence="1">
    <location>
        <begin position="237"/>
        <end position="456"/>
    </location>
</feature>
<dbReference type="GO" id="GO:0030833">
    <property type="term" value="P:regulation of actin filament polymerization"/>
    <property type="evidence" value="ECO:0007669"/>
    <property type="project" value="TreeGrafter"/>
</dbReference>
<feature type="compositionally biased region" description="Basic and acidic residues" evidence="1">
    <location>
        <begin position="237"/>
        <end position="275"/>
    </location>
</feature>
<reference evidence="3 4" key="2">
    <citation type="submission" date="2019-04" db="EMBL/GenBank/DDBJ databases">
        <title>The genome sequence of big-headed turtle.</title>
        <authorList>
            <person name="Gong S."/>
        </authorList>
    </citation>
    <scope>NUCLEOTIDE SEQUENCE [LARGE SCALE GENOMIC DNA]</scope>
    <source>
        <strain evidence="3">DO16091913</strain>
        <tissue evidence="3">Muscle</tissue>
    </source>
</reference>
<dbReference type="SUPFAM" id="SSF55753">
    <property type="entry name" value="Actin depolymerizing proteins"/>
    <property type="match status" value="1"/>
</dbReference>
<proteinExistence type="predicted"/>
<dbReference type="GO" id="GO:0030425">
    <property type="term" value="C:dendrite"/>
    <property type="evidence" value="ECO:0007669"/>
    <property type="project" value="TreeGrafter"/>
</dbReference>
<gene>
    <name evidence="3" type="ORF">DR999_PMT19921</name>
</gene>
<accession>A0A4D9DMC3</accession>
<dbReference type="SMART" id="SM00102">
    <property type="entry name" value="ADF"/>
    <property type="match status" value="1"/>
</dbReference>
<sequence length="483" mass="54069">MSRLDLDTHRLALLAAKEDIVSRRRSADWAVFAYGKHNELKLLDSGAGGVDELAGKFSSSSVMFGLCRVQDPSSGQPRIILINWVGEKVPESYRQTCAGHLPAIKAFFKEASLVLGARRPDEVTQEGLHRVLSRLAPAGGSASRRAPASGSEELVGTNYRKTNPALEIRRTKRDSFWAQAEREEEQRKEEERRRLLEERKRWERERMEEEKREAAERERKFKEKERLIEEQRKEQARLEAEERRKEKARWEQQQREHEEAMRDRFRRSESIEKAVEAATLVSQRSQNPREFFRQRERSSSTSGAQSPPSPLGVRPGAPHRPYLRYQRSLTESAYIFRRPEPPASPGSCSLEPLPQSAPPWPWQPGPYNPAAPRPDEDPVAGGEAPLEPSHGPCLAPEASPAELLPESGHNGIAGQEAGRWPELRELEPEPGEKGALSGGAKLQLQAAWDPPAGDTAWVSLQDGARRAALDGGEAAEGPSPRTA</sequence>
<dbReference type="GO" id="GO:0030864">
    <property type="term" value="C:cortical actin cytoskeleton"/>
    <property type="evidence" value="ECO:0007669"/>
    <property type="project" value="TreeGrafter"/>
</dbReference>
<feature type="domain" description="ADF-H" evidence="2">
    <location>
        <begin position="5"/>
        <end position="133"/>
    </location>
</feature>
<dbReference type="Gene3D" id="3.40.20.10">
    <property type="entry name" value="Severin"/>
    <property type="match status" value="1"/>
</dbReference>
<dbReference type="PANTHER" id="PTHR10829:SF9">
    <property type="entry name" value="ADF-H DOMAIN-CONTAINING PROTEIN"/>
    <property type="match status" value="1"/>
</dbReference>
<dbReference type="CDD" id="cd11281">
    <property type="entry name" value="ADF_drebrin_like"/>
    <property type="match status" value="1"/>
</dbReference>
<dbReference type="GO" id="GO:0045211">
    <property type="term" value="C:postsynaptic membrane"/>
    <property type="evidence" value="ECO:0007669"/>
    <property type="project" value="TreeGrafter"/>
</dbReference>
<dbReference type="GO" id="GO:0005884">
    <property type="term" value="C:actin filament"/>
    <property type="evidence" value="ECO:0007669"/>
    <property type="project" value="TreeGrafter"/>
</dbReference>
<feature type="compositionally biased region" description="Low complexity" evidence="1">
    <location>
        <begin position="138"/>
        <end position="151"/>
    </location>
</feature>
<evidence type="ECO:0000256" key="1">
    <source>
        <dbReference type="SAM" id="MobiDB-lite"/>
    </source>
</evidence>
<reference evidence="3 4" key="1">
    <citation type="submission" date="2019-04" db="EMBL/GenBank/DDBJ databases">
        <title>Draft genome of the big-headed turtle Platysternon megacephalum.</title>
        <authorList>
            <person name="Gong S."/>
        </authorList>
    </citation>
    <scope>NUCLEOTIDE SEQUENCE [LARGE SCALE GENOMIC DNA]</scope>
    <source>
        <strain evidence="3">DO16091913</strain>
        <tissue evidence="3">Muscle</tissue>
    </source>
</reference>
<dbReference type="GO" id="GO:0045773">
    <property type="term" value="P:positive regulation of axon extension"/>
    <property type="evidence" value="ECO:0007669"/>
    <property type="project" value="TreeGrafter"/>
</dbReference>
<dbReference type="STRING" id="55544.A0A4D9DMC3"/>
<dbReference type="GO" id="GO:0061003">
    <property type="term" value="P:positive regulation of dendritic spine morphogenesis"/>
    <property type="evidence" value="ECO:0007669"/>
    <property type="project" value="TreeGrafter"/>
</dbReference>
<dbReference type="GO" id="GO:0030027">
    <property type="term" value="C:lamellipodium"/>
    <property type="evidence" value="ECO:0007669"/>
    <property type="project" value="TreeGrafter"/>
</dbReference>
<organism evidence="3 4">
    <name type="scientific">Platysternon megacephalum</name>
    <name type="common">big-headed turtle</name>
    <dbReference type="NCBI Taxonomy" id="55544"/>
    <lineage>
        <taxon>Eukaryota</taxon>
        <taxon>Metazoa</taxon>
        <taxon>Chordata</taxon>
        <taxon>Craniata</taxon>
        <taxon>Vertebrata</taxon>
        <taxon>Euteleostomi</taxon>
        <taxon>Archelosauria</taxon>
        <taxon>Testudinata</taxon>
        <taxon>Testudines</taxon>
        <taxon>Cryptodira</taxon>
        <taxon>Durocryptodira</taxon>
        <taxon>Testudinoidea</taxon>
        <taxon>Platysternidae</taxon>
        <taxon>Platysternon</taxon>
    </lineage>
</organism>
<dbReference type="InterPro" id="IPR029006">
    <property type="entry name" value="ADF-H/Gelsolin-like_dom_sf"/>
</dbReference>
<comment type="caution">
    <text evidence="3">The sequence shown here is derived from an EMBL/GenBank/DDBJ whole genome shotgun (WGS) entry which is preliminary data.</text>
</comment>
<evidence type="ECO:0000313" key="3">
    <source>
        <dbReference type="EMBL" id="TFJ98158.1"/>
    </source>
</evidence>
<dbReference type="Pfam" id="PF00241">
    <property type="entry name" value="Cofilin_ADF"/>
    <property type="match status" value="1"/>
</dbReference>
<dbReference type="Proteomes" id="UP000297703">
    <property type="component" value="Unassembled WGS sequence"/>
</dbReference>
<feature type="region of interest" description="Disordered" evidence="1">
    <location>
        <begin position="464"/>
        <end position="483"/>
    </location>
</feature>
<evidence type="ECO:0000259" key="2">
    <source>
        <dbReference type="PROSITE" id="PS51263"/>
    </source>
</evidence>
<dbReference type="PROSITE" id="PS51263">
    <property type="entry name" value="ADF_H"/>
    <property type="match status" value="1"/>
</dbReference>